<dbReference type="PANTHER" id="PTHR24185:SF8">
    <property type="entry name" value="PNPLA DOMAIN-CONTAINING PROTEIN"/>
    <property type="match status" value="1"/>
</dbReference>
<dbReference type="GO" id="GO:0047499">
    <property type="term" value="F:calcium-independent phospholipase A2 activity"/>
    <property type="evidence" value="ECO:0007669"/>
    <property type="project" value="TreeGrafter"/>
</dbReference>
<dbReference type="EMBL" id="JAAHCF010000222">
    <property type="protein sequence ID" value="KAK8146259.1"/>
    <property type="molecule type" value="Genomic_DNA"/>
</dbReference>
<comment type="caution">
    <text evidence="1">The sequence shown here is derived from an EMBL/GenBank/DDBJ whole genome shotgun (WGS) entry which is preliminary data.</text>
</comment>
<name>A0AAW0RVD6_9HYPO</name>
<reference evidence="1 2" key="1">
    <citation type="submission" date="2020-02" db="EMBL/GenBank/DDBJ databases">
        <title>Comparative genomics of the hypocrealean fungal genus Beauvera.</title>
        <authorList>
            <person name="Showalter D.N."/>
            <person name="Bushley K.E."/>
            <person name="Rehner S.A."/>
        </authorList>
    </citation>
    <scope>NUCLEOTIDE SEQUENCE [LARGE SCALE GENOMIC DNA]</scope>
    <source>
        <strain evidence="1 2">ARSEF4384</strain>
    </source>
</reference>
<proteinExistence type="predicted"/>
<dbReference type="InterPro" id="IPR016035">
    <property type="entry name" value="Acyl_Trfase/lysoPLipase"/>
</dbReference>
<dbReference type="SUPFAM" id="SSF52151">
    <property type="entry name" value="FabD/lysophospholipase-like"/>
    <property type="match status" value="1"/>
</dbReference>
<dbReference type="AlphaFoldDB" id="A0AAW0RVD6"/>
<gene>
    <name evidence="1" type="ORF">G3M48_003385</name>
</gene>
<protein>
    <recommendedName>
        <fullName evidence="3">PNPLA domain-containing protein</fullName>
    </recommendedName>
</protein>
<dbReference type="GO" id="GO:0016020">
    <property type="term" value="C:membrane"/>
    <property type="evidence" value="ECO:0007669"/>
    <property type="project" value="TreeGrafter"/>
</dbReference>
<dbReference type="GO" id="GO:0019369">
    <property type="term" value="P:arachidonate metabolic process"/>
    <property type="evidence" value="ECO:0007669"/>
    <property type="project" value="TreeGrafter"/>
</dbReference>
<sequence>MYEDVAEQIFRPQHNIPLLSSLLSLFHYPIYAGQAAEDAFREAYGSKTALLDPSFATSIGTRVMLPVATVPDPTLLAFTNYNAVGNAKMRLDYRVHENCGNVAISDLARGCTAAPIFFPPVRLAGLGGKVQDPGIIENNAIALAQAEVNAYYGSSKACQFILNIGTGSRGVLPEPTPRRSGLMHRLLSGTPSWAKYVRGMDPGSWMRDRCIRLDVGFDTELRLDDVGAMAKLKARAESDPTLQAAVGDAAKRCTAALFYFELDSMPRQTGCVFSATGTILCRCERGEPALPLLVDRLSYEGAKFVLNDRVLDTTLLSVWSSTGGFAMPLRLQLTSADFRLSIRWPEGVAYPISASPFSLRRLVKEQGLDAPFGLAVPGHTPRRVPSVTSNARASQGRRCAKRRQEEAIPYVNKLQRCR</sequence>
<evidence type="ECO:0008006" key="3">
    <source>
        <dbReference type="Google" id="ProtNLM"/>
    </source>
</evidence>
<keyword evidence="2" id="KW-1185">Reference proteome</keyword>
<dbReference type="PANTHER" id="PTHR24185">
    <property type="entry name" value="CALCIUM-INDEPENDENT PHOSPHOLIPASE A2-GAMMA"/>
    <property type="match status" value="1"/>
</dbReference>
<dbReference type="Proteomes" id="UP001397290">
    <property type="component" value="Unassembled WGS sequence"/>
</dbReference>
<organism evidence="1 2">
    <name type="scientific">Beauveria asiatica</name>
    <dbReference type="NCBI Taxonomy" id="1069075"/>
    <lineage>
        <taxon>Eukaryota</taxon>
        <taxon>Fungi</taxon>
        <taxon>Dikarya</taxon>
        <taxon>Ascomycota</taxon>
        <taxon>Pezizomycotina</taxon>
        <taxon>Sordariomycetes</taxon>
        <taxon>Hypocreomycetidae</taxon>
        <taxon>Hypocreales</taxon>
        <taxon>Cordycipitaceae</taxon>
        <taxon>Beauveria</taxon>
    </lineage>
</organism>
<accession>A0AAW0RVD6</accession>
<dbReference type="Gene3D" id="3.40.1090.10">
    <property type="entry name" value="Cytosolic phospholipase A2 catalytic domain"/>
    <property type="match status" value="1"/>
</dbReference>
<evidence type="ECO:0000313" key="2">
    <source>
        <dbReference type="Proteomes" id="UP001397290"/>
    </source>
</evidence>
<evidence type="ECO:0000313" key="1">
    <source>
        <dbReference type="EMBL" id="KAK8146259.1"/>
    </source>
</evidence>